<name>A0A948T258_9FIRM</name>
<evidence type="ECO:0000313" key="2">
    <source>
        <dbReference type="Proteomes" id="UP000713596"/>
    </source>
</evidence>
<dbReference type="AlphaFoldDB" id="A0A948T258"/>
<dbReference type="PROSITE" id="PS51257">
    <property type="entry name" value="PROKAR_LIPOPROTEIN"/>
    <property type="match status" value="1"/>
</dbReference>
<accession>A0A948T258</accession>
<dbReference type="EMBL" id="JAHLFP010000028">
    <property type="protein sequence ID" value="MBU3805980.1"/>
    <property type="molecule type" value="Genomic_DNA"/>
</dbReference>
<gene>
    <name evidence="1" type="ORF">H9882_03705</name>
</gene>
<proteinExistence type="predicted"/>
<evidence type="ECO:0000313" key="1">
    <source>
        <dbReference type="EMBL" id="MBU3805980.1"/>
    </source>
</evidence>
<organism evidence="1 2">
    <name type="scientific">Candidatus Allofournierella pullistercoris</name>
    <dbReference type="NCBI Taxonomy" id="2838597"/>
    <lineage>
        <taxon>Bacteria</taxon>
        <taxon>Bacillati</taxon>
        <taxon>Bacillota</taxon>
        <taxon>Clostridia</taxon>
        <taxon>Eubacteriales</taxon>
        <taxon>Oscillospiraceae</taxon>
        <taxon>Allofournierella</taxon>
    </lineage>
</organism>
<comment type="caution">
    <text evidence="1">The sequence shown here is derived from an EMBL/GenBank/DDBJ whole genome shotgun (WGS) entry which is preliminary data.</text>
</comment>
<reference evidence="1" key="1">
    <citation type="journal article" date="2021" name="PeerJ">
        <title>Extensive microbial diversity within the chicken gut microbiome revealed by metagenomics and culture.</title>
        <authorList>
            <person name="Gilroy R."/>
            <person name="Ravi A."/>
            <person name="Getino M."/>
            <person name="Pursley I."/>
            <person name="Horton D.L."/>
            <person name="Alikhan N.F."/>
            <person name="Baker D."/>
            <person name="Gharbi K."/>
            <person name="Hall N."/>
            <person name="Watson M."/>
            <person name="Adriaenssens E.M."/>
            <person name="Foster-Nyarko E."/>
            <person name="Jarju S."/>
            <person name="Secka A."/>
            <person name="Antonio M."/>
            <person name="Oren A."/>
            <person name="Chaudhuri R.R."/>
            <person name="La Ragione R."/>
            <person name="Hildebrand F."/>
            <person name="Pallen M.J."/>
        </authorList>
    </citation>
    <scope>NUCLEOTIDE SEQUENCE</scope>
    <source>
        <strain evidence="1">B5_2728</strain>
    </source>
</reference>
<sequence>MKALEQAFLEQLRKNLTTAQLVCGCNPEGFLQRLEQKGVVRSLSQAALRGQLSNSFGDLAKCGRLDLSAEALICQPEYGELFEDDVVNACLDALCEAGYFQIG</sequence>
<protein>
    <submittedName>
        <fullName evidence="1">Uncharacterized protein</fullName>
    </submittedName>
</protein>
<dbReference type="Proteomes" id="UP000713596">
    <property type="component" value="Unassembled WGS sequence"/>
</dbReference>
<reference evidence="1" key="2">
    <citation type="submission" date="2021-04" db="EMBL/GenBank/DDBJ databases">
        <authorList>
            <person name="Gilroy R."/>
        </authorList>
    </citation>
    <scope>NUCLEOTIDE SEQUENCE</scope>
    <source>
        <strain evidence="1">B5_2728</strain>
    </source>
</reference>